<accession>A0A0K0XAA9</accession>
<organism evidence="1 2">
    <name type="scientific">Mycolicibacterium goodii</name>
    <name type="common">Mycobacterium goodii</name>
    <dbReference type="NCBI Taxonomy" id="134601"/>
    <lineage>
        <taxon>Bacteria</taxon>
        <taxon>Bacillati</taxon>
        <taxon>Actinomycetota</taxon>
        <taxon>Actinomycetes</taxon>
        <taxon>Mycobacteriales</taxon>
        <taxon>Mycobacteriaceae</taxon>
        <taxon>Mycolicibacterium</taxon>
    </lineage>
</organism>
<gene>
    <name evidence="1" type="ORF">AFA91_23190</name>
</gene>
<dbReference type="STRING" id="134601.AFA91_23190"/>
<dbReference type="OrthoDB" id="3405537at2"/>
<dbReference type="AlphaFoldDB" id="A0A0K0XAA9"/>
<dbReference type="Proteomes" id="UP000062255">
    <property type="component" value="Chromosome"/>
</dbReference>
<sequence length="224" mass="24306">MDNATRCAKQAITEAGKFLTWLLTEHATTIDDLTQGHLDTYLSEGTTTRTAIRNFIEWRARAGIAPRFKVPYGVARSTPLASTHQHLDLIKHVVEADHVLLSTRIAALLLMLFGTPLDRICRLTIDDVVSTPTQTTIALGEVPAPIPPALLPLGIDITAARNAALDDLTKEIDAASLADLLGHSTQVMNIHAARAAVPMATYPAINCPTTRSRKLNVKAARVHR</sequence>
<evidence type="ECO:0000313" key="1">
    <source>
        <dbReference type="EMBL" id="AKS34316.1"/>
    </source>
</evidence>
<dbReference type="PATRIC" id="fig|134601.6.peg.4786"/>
<protein>
    <submittedName>
        <fullName evidence="1">Uncharacterized protein</fullName>
    </submittedName>
</protein>
<name>A0A0K0XAA9_MYCGD</name>
<proteinExistence type="predicted"/>
<reference evidence="1 2" key="1">
    <citation type="submission" date="2015-07" db="EMBL/GenBank/DDBJ databases">
        <title>Complete genome sequence of Mycobacterium goodii X7B, a facultative thermophilic biodesulfurizing bacterium.</title>
        <authorList>
            <person name="Yu B."/>
            <person name="Li F."/>
            <person name="Xu P."/>
        </authorList>
    </citation>
    <scope>NUCLEOTIDE SEQUENCE [LARGE SCALE GENOMIC DNA]</scope>
    <source>
        <strain evidence="1 2">X7B</strain>
    </source>
</reference>
<evidence type="ECO:0000313" key="2">
    <source>
        <dbReference type="Proteomes" id="UP000062255"/>
    </source>
</evidence>
<dbReference type="KEGG" id="mgo:AFA91_23190"/>
<dbReference type="EMBL" id="CP012150">
    <property type="protein sequence ID" value="AKS34316.1"/>
    <property type="molecule type" value="Genomic_DNA"/>
</dbReference>
<dbReference type="RefSeq" id="WP_049746770.1">
    <property type="nucleotide sequence ID" value="NZ_CP012150.1"/>
</dbReference>